<dbReference type="CTD" id="8236721"/>
<sequence length="271" mass="31340">MKLKKEDMALGLFVTIHHHGDIPRVIMATMAECCEKINDDDSDCNAIQIFGEHLGVIQPGTTHNVTFLYPNIYGYNRKASCLVDIWNKREDVNSEDTNEIRHRIDFDTTIRAPSEEVPVHLQELYTPDNSLRCETTDLDPFDGCNPVDCRLKYLGHRNYFNHKRKRCQKVPKCKGDPDKELPDIVYVPTSNTCRNLENTCHHGDVDVRTGLCVCDKGWTSEPYDPEEYNQGSYVYHMCDKRCHPEATQSVWHCALFYPLFSVNYALRTIYI</sequence>
<dbReference type="RefSeq" id="XP_002425066.1">
    <property type="nucleotide sequence ID" value="XM_002425021.1"/>
</dbReference>
<protein>
    <submittedName>
        <fullName evidence="1 2">Uncharacterized protein</fullName>
    </submittedName>
</protein>
<proteinExistence type="predicted"/>
<dbReference type="EnsemblMetazoa" id="PHUM171650-RA">
    <property type="protein sequence ID" value="PHUM171650-PA"/>
    <property type="gene ID" value="PHUM171650"/>
</dbReference>
<dbReference type="OMA" id="FIDCKNW"/>
<dbReference type="eggNOG" id="ENOG502SCR4">
    <property type="taxonomic scope" value="Eukaryota"/>
</dbReference>
<reference evidence="1" key="1">
    <citation type="submission" date="2007-04" db="EMBL/GenBank/DDBJ databases">
        <title>Annotation of Pediculus humanus corporis strain USDA.</title>
        <authorList>
            <person name="Kirkness E."/>
            <person name="Hannick L."/>
            <person name="Hass B."/>
            <person name="Bruggner R."/>
            <person name="Lawson D."/>
            <person name="Bidwell S."/>
            <person name="Joardar V."/>
            <person name="Caler E."/>
            <person name="Walenz B."/>
            <person name="Inman J."/>
            <person name="Schobel S."/>
            <person name="Galinsky K."/>
            <person name="Amedeo P."/>
            <person name="Strausberg R."/>
        </authorList>
    </citation>
    <scope>NUCLEOTIDE SEQUENCE</scope>
    <source>
        <strain evidence="1">USDA</strain>
    </source>
</reference>
<dbReference type="KEGG" id="phu:Phum_PHUM171650"/>
<dbReference type="EMBL" id="AAZO01001995">
    <property type="status" value="NOT_ANNOTATED_CDS"/>
    <property type="molecule type" value="Genomic_DNA"/>
</dbReference>
<reference evidence="1" key="2">
    <citation type="submission" date="2007-04" db="EMBL/GenBank/DDBJ databases">
        <title>The genome of the human body louse.</title>
        <authorList>
            <consortium name="The Human Body Louse Genome Consortium"/>
            <person name="Kirkness E."/>
            <person name="Walenz B."/>
            <person name="Hass B."/>
            <person name="Bruggner R."/>
            <person name="Strausberg R."/>
        </authorList>
    </citation>
    <scope>NUCLEOTIDE SEQUENCE</scope>
    <source>
        <strain evidence="1">USDA</strain>
    </source>
</reference>
<keyword evidence="3" id="KW-1185">Reference proteome</keyword>
<organism>
    <name type="scientific">Pediculus humanus subsp. corporis</name>
    <name type="common">Body louse</name>
    <dbReference type="NCBI Taxonomy" id="121224"/>
    <lineage>
        <taxon>Eukaryota</taxon>
        <taxon>Metazoa</taxon>
        <taxon>Ecdysozoa</taxon>
        <taxon>Arthropoda</taxon>
        <taxon>Hexapoda</taxon>
        <taxon>Insecta</taxon>
        <taxon>Pterygota</taxon>
        <taxon>Neoptera</taxon>
        <taxon>Paraneoptera</taxon>
        <taxon>Psocodea</taxon>
        <taxon>Troctomorpha</taxon>
        <taxon>Phthiraptera</taxon>
        <taxon>Anoplura</taxon>
        <taxon>Pediculidae</taxon>
        <taxon>Pediculus</taxon>
    </lineage>
</organism>
<dbReference type="Proteomes" id="UP000009046">
    <property type="component" value="Unassembled WGS sequence"/>
</dbReference>
<evidence type="ECO:0000313" key="3">
    <source>
        <dbReference type="Proteomes" id="UP000009046"/>
    </source>
</evidence>
<dbReference type="InParanoid" id="E0VG22"/>
<accession>E0VG22</accession>
<dbReference type="VEuPathDB" id="VectorBase:PHUM171650"/>
<reference evidence="2" key="3">
    <citation type="submission" date="2021-02" db="UniProtKB">
        <authorList>
            <consortium name="EnsemblMetazoa"/>
        </authorList>
    </citation>
    <scope>IDENTIFICATION</scope>
    <source>
        <strain evidence="2">USDA</strain>
    </source>
</reference>
<evidence type="ECO:0000313" key="1">
    <source>
        <dbReference type="EMBL" id="EEB12328.1"/>
    </source>
</evidence>
<name>E0VG22_PEDHC</name>
<dbReference type="EMBL" id="DS235131">
    <property type="protein sequence ID" value="EEB12328.1"/>
    <property type="molecule type" value="Genomic_DNA"/>
</dbReference>
<dbReference type="OrthoDB" id="5977855at2759"/>
<evidence type="ECO:0000313" key="2">
    <source>
        <dbReference type="EnsemblMetazoa" id="PHUM171650-PA"/>
    </source>
</evidence>
<dbReference type="GeneID" id="8236721"/>
<dbReference type="HOGENOM" id="CLU_1027811_0_0_1"/>
<gene>
    <name evidence="2" type="primary">8236721</name>
    <name evidence="1" type="ORF">Phum_PHUM171650</name>
</gene>
<dbReference type="AlphaFoldDB" id="E0VG22"/>